<dbReference type="Proteomes" id="UP001162480">
    <property type="component" value="Chromosome 9"/>
</dbReference>
<comment type="similarity">
    <text evidence="2">Belongs to the G-protein coupled receptor 2 family.</text>
</comment>
<evidence type="ECO:0000256" key="5">
    <source>
        <dbReference type="ARBA" id="ARBA00022989"/>
    </source>
</evidence>
<comment type="subcellular location">
    <subcellularLocation>
        <location evidence="1">Cell membrane</location>
        <topology evidence="1">Multi-pass membrane protein</topology>
    </subcellularLocation>
</comment>
<organism evidence="10 11">
    <name type="scientific">Octopus vulgaris</name>
    <name type="common">Common octopus</name>
    <dbReference type="NCBI Taxonomy" id="6645"/>
    <lineage>
        <taxon>Eukaryota</taxon>
        <taxon>Metazoa</taxon>
        <taxon>Spiralia</taxon>
        <taxon>Lophotrochozoa</taxon>
        <taxon>Mollusca</taxon>
        <taxon>Cephalopoda</taxon>
        <taxon>Coleoidea</taxon>
        <taxon>Octopodiformes</taxon>
        <taxon>Octopoda</taxon>
        <taxon>Incirrata</taxon>
        <taxon>Octopodidae</taxon>
        <taxon>Octopus</taxon>
    </lineage>
</organism>
<dbReference type="InterPro" id="IPR036445">
    <property type="entry name" value="GPCR_2_extracell_dom_sf"/>
</dbReference>
<gene>
    <name evidence="10" type="ORF">OCTVUL_1B006731</name>
</gene>
<dbReference type="GO" id="GO:0005886">
    <property type="term" value="C:plasma membrane"/>
    <property type="evidence" value="ECO:0007669"/>
    <property type="project" value="UniProtKB-SubCell"/>
</dbReference>
<dbReference type="InterPro" id="IPR000832">
    <property type="entry name" value="GPCR_2_secretin-like"/>
</dbReference>
<dbReference type="GO" id="GO:0007188">
    <property type="term" value="P:adenylate cyclase-modulating G protein-coupled receptor signaling pathway"/>
    <property type="evidence" value="ECO:0007669"/>
    <property type="project" value="TreeGrafter"/>
</dbReference>
<dbReference type="SUPFAM" id="SSF111418">
    <property type="entry name" value="Hormone receptor domain"/>
    <property type="match status" value="1"/>
</dbReference>
<reference evidence="10" key="1">
    <citation type="submission" date="2023-08" db="EMBL/GenBank/DDBJ databases">
        <authorList>
            <person name="Alioto T."/>
            <person name="Alioto T."/>
            <person name="Gomez Garrido J."/>
        </authorList>
    </citation>
    <scope>NUCLEOTIDE SEQUENCE</scope>
</reference>
<keyword evidence="3" id="KW-1003">Cell membrane</keyword>
<dbReference type="InterPro" id="IPR001879">
    <property type="entry name" value="GPCR_2_extracellular_dom"/>
</dbReference>
<dbReference type="SMART" id="SM00008">
    <property type="entry name" value="HormR"/>
    <property type="match status" value="1"/>
</dbReference>
<keyword evidence="7" id="KW-0325">Glycoprotein</keyword>
<evidence type="ECO:0000256" key="6">
    <source>
        <dbReference type="ARBA" id="ARBA00023136"/>
    </source>
</evidence>
<dbReference type="Pfam" id="PF02793">
    <property type="entry name" value="HRM"/>
    <property type="match status" value="1"/>
</dbReference>
<dbReference type="Gene3D" id="4.10.1240.10">
    <property type="entry name" value="GPCR, family 2, extracellular hormone receptor domain"/>
    <property type="match status" value="1"/>
</dbReference>
<evidence type="ECO:0000256" key="2">
    <source>
        <dbReference type="ARBA" id="ARBA00005314"/>
    </source>
</evidence>
<evidence type="ECO:0000313" key="10">
    <source>
        <dbReference type="EMBL" id="CAI9727967.1"/>
    </source>
</evidence>
<dbReference type="GO" id="GO:0008528">
    <property type="term" value="F:G protein-coupled peptide receptor activity"/>
    <property type="evidence" value="ECO:0007669"/>
    <property type="project" value="TreeGrafter"/>
</dbReference>
<evidence type="ECO:0000256" key="1">
    <source>
        <dbReference type="ARBA" id="ARBA00004651"/>
    </source>
</evidence>
<dbReference type="PANTHER" id="PTHR45620">
    <property type="entry name" value="PDF RECEPTOR-LIKE PROTEIN-RELATED"/>
    <property type="match status" value="1"/>
</dbReference>
<dbReference type="EMBL" id="OX597822">
    <property type="protein sequence ID" value="CAI9727967.1"/>
    <property type="molecule type" value="Genomic_DNA"/>
</dbReference>
<evidence type="ECO:0000256" key="8">
    <source>
        <dbReference type="SAM" id="Phobius"/>
    </source>
</evidence>
<keyword evidence="5 8" id="KW-1133">Transmembrane helix</keyword>
<evidence type="ECO:0000256" key="7">
    <source>
        <dbReference type="ARBA" id="ARBA00023180"/>
    </source>
</evidence>
<dbReference type="Gene3D" id="1.20.1070.10">
    <property type="entry name" value="Rhodopsin 7-helix transmembrane proteins"/>
    <property type="match status" value="1"/>
</dbReference>
<name>A0AA36B777_OCTVU</name>
<evidence type="ECO:0000259" key="9">
    <source>
        <dbReference type="PROSITE" id="PS50227"/>
    </source>
</evidence>
<keyword evidence="11" id="KW-1185">Reference proteome</keyword>
<accession>A0AA36B777</accession>
<dbReference type="Pfam" id="PF00002">
    <property type="entry name" value="7tm_2"/>
    <property type="match status" value="1"/>
</dbReference>
<feature type="domain" description="G-protein coupled receptors family 2 profile 1" evidence="9">
    <location>
        <begin position="119"/>
        <end position="207"/>
    </location>
</feature>
<feature type="transmembrane region" description="Helical" evidence="8">
    <location>
        <begin position="210"/>
        <end position="237"/>
    </location>
</feature>
<dbReference type="AlphaFoldDB" id="A0AA36B777"/>
<dbReference type="InterPro" id="IPR050332">
    <property type="entry name" value="GPCR_2"/>
</dbReference>
<sequence length="295" mass="34850">MRVCVTREKNKLKEDQTKQDKLKRKNTIIPMSPVICRDRSGFHSRGVFKLITCSMCYIFIFPRLNILERERENKMTIIKDNYTAEPDIENETVIARFCSAFDNQEECGRWKSCCKGALQCCEEQQKDINISQVADDRPTCPPTWDGFSCWKRTPEKTRVFNECPEYVHEFEVSDGKAHKYCEANGTWWMFPKTDQEWSNYSTCIQLQKRWTTLCLGISSSVISILLLIPATMVFLYFRPLRIQQRIRIHICLFLSLILTAFSHFLWDILIFYNQFRNKGGNSNLSRNTFSRCYQR</sequence>
<keyword evidence="4 8" id="KW-0812">Transmembrane</keyword>
<dbReference type="InterPro" id="IPR017983">
    <property type="entry name" value="GPCR_2_secretin-like_CS"/>
</dbReference>
<dbReference type="PROSITE" id="PS50227">
    <property type="entry name" value="G_PROTEIN_RECEP_F2_3"/>
    <property type="match status" value="1"/>
</dbReference>
<evidence type="ECO:0000256" key="3">
    <source>
        <dbReference type="ARBA" id="ARBA00022475"/>
    </source>
</evidence>
<dbReference type="PANTHER" id="PTHR45620:SF42">
    <property type="entry name" value="G-PROTEIN COUPLED RECEPTOR SEB-2"/>
    <property type="match status" value="1"/>
</dbReference>
<proteinExistence type="inferred from homology"/>
<evidence type="ECO:0000256" key="4">
    <source>
        <dbReference type="ARBA" id="ARBA00022692"/>
    </source>
</evidence>
<dbReference type="PROSITE" id="PS00649">
    <property type="entry name" value="G_PROTEIN_RECEP_F2_1"/>
    <property type="match status" value="1"/>
</dbReference>
<evidence type="ECO:0000313" key="11">
    <source>
        <dbReference type="Proteomes" id="UP001162480"/>
    </source>
</evidence>
<protein>
    <submittedName>
        <fullName evidence="10">Calcitonin gene-related peptide type 1 receptor-like isoform X2</fullName>
    </submittedName>
</protein>
<feature type="transmembrane region" description="Helical" evidence="8">
    <location>
        <begin position="249"/>
        <end position="272"/>
    </location>
</feature>
<keyword evidence="6 8" id="KW-0472">Membrane</keyword>